<dbReference type="InterPro" id="IPR006311">
    <property type="entry name" value="TAT_signal"/>
</dbReference>
<dbReference type="OrthoDB" id="9771072at2"/>
<dbReference type="SUPFAM" id="SSF51735">
    <property type="entry name" value="NAD(P)-binding Rossmann-fold domains"/>
    <property type="match status" value="1"/>
</dbReference>
<dbReference type="RefSeq" id="WP_146526384.1">
    <property type="nucleotide sequence ID" value="NZ_SJPV01000003.1"/>
</dbReference>
<sequence>MSTQRPSKSRRDFVKSSVGAAAASTIVPRVMSAAEGKPPASERLRLAFIGVGGRGRHNLTSLAGLGCEVVALCDVDSIRPAPCNGSKQWVEATA</sequence>
<evidence type="ECO:0000313" key="2">
    <source>
        <dbReference type="Proteomes" id="UP000319143"/>
    </source>
</evidence>
<dbReference type="Proteomes" id="UP000319143">
    <property type="component" value="Unassembled WGS sequence"/>
</dbReference>
<proteinExistence type="predicted"/>
<evidence type="ECO:0008006" key="3">
    <source>
        <dbReference type="Google" id="ProtNLM"/>
    </source>
</evidence>
<organism evidence="1 2">
    <name type="scientific">Novipirellula artificiosorum</name>
    <dbReference type="NCBI Taxonomy" id="2528016"/>
    <lineage>
        <taxon>Bacteria</taxon>
        <taxon>Pseudomonadati</taxon>
        <taxon>Planctomycetota</taxon>
        <taxon>Planctomycetia</taxon>
        <taxon>Pirellulales</taxon>
        <taxon>Pirellulaceae</taxon>
        <taxon>Novipirellula</taxon>
    </lineage>
</organism>
<accession>A0A5C6DSQ9</accession>
<name>A0A5C6DSQ9_9BACT</name>
<reference evidence="1 2" key="1">
    <citation type="submission" date="2019-02" db="EMBL/GenBank/DDBJ databases">
        <title>Deep-cultivation of Planctomycetes and their phenomic and genomic characterization uncovers novel biology.</title>
        <authorList>
            <person name="Wiegand S."/>
            <person name="Jogler M."/>
            <person name="Boedeker C."/>
            <person name="Pinto D."/>
            <person name="Vollmers J."/>
            <person name="Rivas-Marin E."/>
            <person name="Kohn T."/>
            <person name="Peeters S.H."/>
            <person name="Heuer A."/>
            <person name="Rast P."/>
            <person name="Oberbeckmann S."/>
            <person name="Bunk B."/>
            <person name="Jeske O."/>
            <person name="Meyerdierks A."/>
            <person name="Storesund J.E."/>
            <person name="Kallscheuer N."/>
            <person name="Luecker S."/>
            <person name="Lage O.M."/>
            <person name="Pohl T."/>
            <person name="Merkel B.J."/>
            <person name="Hornburger P."/>
            <person name="Mueller R.-W."/>
            <person name="Bruemmer F."/>
            <person name="Labrenz M."/>
            <person name="Spormann A.M."/>
            <person name="Op Den Camp H."/>
            <person name="Overmann J."/>
            <person name="Amann R."/>
            <person name="Jetten M.S.M."/>
            <person name="Mascher T."/>
            <person name="Medema M.H."/>
            <person name="Devos D.P."/>
            <person name="Kaster A.-K."/>
            <person name="Ovreas L."/>
            <person name="Rohde M."/>
            <person name="Galperin M.Y."/>
            <person name="Jogler C."/>
        </authorList>
    </citation>
    <scope>NUCLEOTIDE SEQUENCE [LARGE SCALE GENOMIC DNA]</scope>
    <source>
        <strain evidence="1 2">Poly41</strain>
    </source>
</reference>
<gene>
    <name evidence="1" type="ORF">Poly41_25380</name>
</gene>
<dbReference type="PROSITE" id="PS51318">
    <property type="entry name" value="TAT"/>
    <property type="match status" value="1"/>
</dbReference>
<dbReference type="AlphaFoldDB" id="A0A5C6DSQ9"/>
<dbReference type="EMBL" id="SJPV01000003">
    <property type="protein sequence ID" value="TWU39682.1"/>
    <property type="molecule type" value="Genomic_DNA"/>
</dbReference>
<keyword evidence="2" id="KW-1185">Reference proteome</keyword>
<protein>
    <recommendedName>
        <fullName evidence="3">Gfo/Idh/MocA-like oxidoreductase N-terminal domain-containing protein</fullName>
    </recommendedName>
</protein>
<comment type="caution">
    <text evidence="1">The sequence shown here is derived from an EMBL/GenBank/DDBJ whole genome shotgun (WGS) entry which is preliminary data.</text>
</comment>
<dbReference type="InterPro" id="IPR036291">
    <property type="entry name" value="NAD(P)-bd_dom_sf"/>
</dbReference>
<dbReference type="Gene3D" id="3.40.50.720">
    <property type="entry name" value="NAD(P)-binding Rossmann-like Domain"/>
    <property type="match status" value="1"/>
</dbReference>
<evidence type="ECO:0000313" key="1">
    <source>
        <dbReference type="EMBL" id="TWU39682.1"/>
    </source>
</evidence>